<dbReference type="EMBL" id="KB445583">
    <property type="protein sequence ID" value="EMD86952.1"/>
    <property type="molecule type" value="Genomic_DNA"/>
</dbReference>
<organism evidence="1 2">
    <name type="scientific">Cochliobolus heterostrophus (strain C5 / ATCC 48332 / race O)</name>
    <name type="common">Southern corn leaf blight fungus</name>
    <name type="synonym">Bipolaris maydis</name>
    <dbReference type="NCBI Taxonomy" id="701091"/>
    <lineage>
        <taxon>Eukaryota</taxon>
        <taxon>Fungi</taxon>
        <taxon>Dikarya</taxon>
        <taxon>Ascomycota</taxon>
        <taxon>Pezizomycotina</taxon>
        <taxon>Dothideomycetes</taxon>
        <taxon>Pleosporomycetidae</taxon>
        <taxon>Pleosporales</taxon>
        <taxon>Pleosporineae</taxon>
        <taxon>Pleosporaceae</taxon>
        <taxon>Bipolaris</taxon>
    </lineage>
</organism>
<name>M2UG92_COCH5</name>
<protein>
    <submittedName>
        <fullName evidence="1">Uncharacterized protein</fullName>
    </submittedName>
</protein>
<keyword evidence="2" id="KW-1185">Reference proteome</keyword>
<dbReference type="OrthoDB" id="3792603at2759"/>
<reference evidence="1 2" key="1">
    <citation type="journal article" date="2012" name="PLoS Pathog.">
        <title>Diverse lifestyles and strategies of plant pathogenesis encoded in the genomes of eighteen Dothideomycetes fungi.</title>
        <authorList>
            <person name="Ohm R.A."/>
            <person name="Feau N."/>
            <person name="Henrissat B."/>
            <person name="Schoch C.L."/>
            <person name="Horwitz B.A."/>
            <person name="Barry K.W."/>
            <person name="Condon B.J."/>
            <person name="Copeland A.C."/>
            <person name="Dhillon B."/>
            <person name="Glaser F."/>
            <person name="Hesse C.N."/>
            <person name="Kosti I."/>
            <person name="LaButti K."/>
            <person name="Lindquist E.A."/>
            <person name="Lucas S."/>
            <person name="Salamov A.A."/>
            <person name="Bradshaw R.E."/>
            <person name="Ciuffetti L."/>
            <person name="Hamelin R.C."/>
            <person name="Kema G.H.J."/>
            <person name="Lawrence C."/>
            <person name="Scott J.A."/>
            <person name="Spatafora J.W."/>
            <person name="Turgeon B.G."/>
            <person name="de Wit P.J.G.M."/>
            <person name="Zhong S."/>
            <person name="Goodwin S.B."/>
            <person name="Grigoriev I.V."/>
        </authorList>
    </citation>
    <scope>NUCLEOTIDE SEQUENCE [LARGE SCALE GENOMIC DNA]</scope>
    <source>
        <strain evidence="2">C5 / ATCC 48332 / race O</strain>
    </source>
</reference>
<reference evidence="2" key="2">
    <citation type="journal article" date="2013" name="PLoS Genet.">
        <title>Comparative genome structure, secondary metabolite, and effector coding capacity across Cochliobolus pathogens.</title>
        <authorList>
            <person name="Condon B.J."/>
            <person name="Leng Y."/>
            <person name="Wu D."/>
            <person name="Bushley K.E."/>
            <person name="Ohm R.A."/>
            <person name="Otillar R."/>
            <person name="Martin J."/>
            <person name="Schackwitz W."/>
            <person name="Grimwood J."/>
            <person name="MohdZainudin N."/>
            <person name="Xue C."/>
            <person name="Wang R."/>
            <person name="Manning V.A."/>
            <person name="Dhillon B."/>
            <person name="Tu Z.J."/>
            <person name="Steffenson B.J."/>
            <person name="Salamov A."/>
            <person name="Sun H."/>
            <person name="Lowry S."/>
            <person name="LaButti K."/>
            <person name="Han J."/>
            <person name="Copeland A."/>
            <person name="Lindquist E."/>
            <person name="Barry K."/>
            <person name="Schmutz J."/>
            <person name="Baker S.E."/>
            <person name="Ciuffetti L.M."/>
            <person name="Grigoriev I.V."/>
            <person name="Zhong S."/>
            <person name="Turgeon B.G."/>
        </authorList>
    </citation>
    <scope>NUCLEOTIDE SEQUENCE [LARGE SCALE GENOMIC DNA]</scope>
    <source>
        <strain evidence="2">C5 / ATCC 48332 / race O</strain>
    </source>
</reference>
<evidence type="ECO:0000313" key="1">
    <source>
        <dbReference type="EMBL" id="EMD86952.1"/>
    </source>
</evidence>
<dbReference type="OMA" id="WGSLRCV"/>
<dbReference type="HOGENOM" id="CLU_053578_0_0_1"/>
<gene>
    <name evidence="1" type="ORF">COCHEDRAFT_1160076</name>
</gene>
<dbReference type="AlphaFoldDB" id="M2UG92"/>
<proteinExistence type="predicted"/>
<dbReference type="Proteomes" id="UP000016936">
    <property type="component" value="Unassembled WGS sequence"/>
</dbReference>
<sequence length="318" mass="35773">MEHLDALAAVLQPFRTDYLPSPTPDTLLFLPADAIRHWYLGYVYRWHNFKHAAIEHFKHDKCVQAFRQLGDSQAHLPDATSHPPCPLSAPLSLEYHFICEVLRPVERIYNTLLTTQAMRDLCGDDIPQGIWLERGEQNEELAAKGITPAFVVRSKAASGKDEVRLVGHAEYLGGRPGALTAAIKNVGRNTWGSLRCVLGDVARWMLACNTEYGFLVSSDEIIFLHFAIVYKGKKMNIAEPGEPERLAFVYSMVEPHVYYSDPIKHSEVLDEAKGTVTVRLALLFLLHSTVTQRFQMPKQKGNAAHFFPTTEAGKKFTL</sequence>
<evidence type="ECO:0000313" key="2">
    <source>
        <dbReference type="Proteomes" id="UP000016936"/>
    </source>
</evidence>
<accession>M2UG92</accession>